<dbReference type="GO" id="GO:0015833">
    <property type="term" value="P:peptide transport"/>
    <property type="evidence" value="ECO:0007669"/>
    <property type="project" value="TreeGrafter"/>
</dbReference>
<feature type="domain" description="Solute-binding protein family 5" evidence="6">
    <location>
        <begin position="70"/>
        <end position="429"/>
    </location>
</feature>
<dbReference type="Pfam" id="PF00496">
    <property type="entry name" value="SBP_bac_5"/>
    <property type="match status" value="1"/>
</dbReference>
<reference evidence="7 8" key="1">
    <citation type="submission" date="2019-08" db="EMBL/GenBank/DDBJ databases">
        <title>Identification of a novel species of the genus Boseongicola.</title>
        <authorList>
            <person name="Zhang X.-Q."/>
        </authorList>
    </citation>
    <scope>NUCLEOTIDE SEQUENCE [LARGE SCALE GENOMIC DNA]</scope>
    <source>
        <strain evidence="7 8">HY14</strain>
    </source>
</reference>
<evidence type="ECO:0000256" key="3">
    <source>
        <dbReference type="ARBA" id="ARBA00022448"/>
    </source>
</evidence>
<dbReference type="InterPro" id="IPR039424">
    <property type="entry name" value="SBP_5"/>
</dbReference>
<dbReference type="CDD" id="cd00995">
    <property type="entry name" value="PBP2_NikA_DppA_OppA_like"/>
    <property type="match status" value="1"/>
</dbReference>
<evidence type="ECO:0000313" key="8">
    <source>
        <dbReference type="Proteomes" id="UP000322080"/>
    </source>
</evidence>
<dbReference type="PIRSF" id="PIRSF002741">
    <property type="entry name" value="MppA"/>
    <property type="match status" value="1"/>
</dbReference>
<dbReference type="AlphaFoldDB" id="A0A5D0RIJ3"/>
<gene>
    <name evidence="7" type="ORF">FVF75_09360</name>
</gene>
<sequence>MTRKDLFASVAAAALTLFATNTALAQEALVIGTDVDAGTLDPRLARDTTAYRTINLIYAGLVHLTPTLEAVPDLAESWESPDPKTVVFKLREGLVFSDGSPLTAEDVVYTFTTITDPDFNAPQRALYTPIESVEAVDDLTVRFNLSTPYAPLLSYLDMGIVPSDYAEAGGDLALEPVGAGPMVLESWKRGSEIVLKASDSYWAGAPSTKAVDIRIVGDNSARAQAFEAGDLDVIQAPLSPNDIKRLAEDERFGAAIMAGLGVTYLNFNTADPMLNDPAMRQAFAMLVDQETIVNDIYQGVDEVANSVILPSSWAYDPDIKQPTFDLNGAVAKFNELGWSDSDGDGFLDKDGQTLAITLSTHSEDPNRVQSVEFLQAMMQQAGVDASVKISDWPSFSTGYVQQGQHQIALLGWLNIVDPDRMTYAQFTTGGSLNWGGYSNPEVDALLEAARTSLDQGERADAYQKAAAIIAEELPYYVISYQGYQMFFDKDKLGEIEANPRGTFRGLIGMPSAE</sequence>
<evidence type="ECO:0000256" key="5">
    <source>
        <dbReference type="SAM" id="SignalP"/>
    </source>
</evidence>
<dbReference type="PANTHER" id="PTHR30290:SF9">
    <property type="entry name" value="OLIGOPEPTIDE-BINDING PROTEIN APPA"/>
    <property type="match status" value="1"/>
</dbReference>
<accession>A0A5D0RIJ3</accession>
<dbReference type="EMBL" id="VSIY01000006">
    <property type="protein sequence ID" value="TYB81322.1"/>
    <property type="molecule type" value="Genomic_DNA"/>
</dbReference>
<dbReference type="GO" id="GO:1904680">
    <property type="term" value="F:peptide transmembrane transporter activity"/>
    <property type="evidence" value="ECO:0007669"/>
    <property type="project" value="TreeGrafter"/>
</dbReference>
<dbReference type="SUPFAM" id="SSF53850">
    <property type="entry name" value="Periplasmic binding protein-like II"/>
    <property type="match status" value="1"/>
</dbReference>
<dbReference type="RefSeq" id="WP_148377716.1">
    <property type="nucleotide sequence ID" value="NZ_VSIY01000006.1"/>
</dbReference>
<protein>
    <submittedName>
        <fullName evidence="7">ABC transporter substrate-binding protein</fullName>
    </submittedName>
</protein>
<dbReference type="Proteomes" id="UP000322080">
    <property type="component" value="Unassembled WGS sequence"/>
</dbReference>
<evidence type="ECO:0000256" key="4">
    <source>
        <dbReference type="ARBA" id="ARBA00022729"/>
    </source>
</evidence>
<dbReference type="InterPro" id="IPR030678">
    <property type="entry name" value="Peptide/Ni-bd"/>
</dbReference>
<organism evidence="7 8">
    <name type="scientific">Maritimibacter fusiformis</name>
    <dbReference type="NCBI Taxonomy" id="2603819"/>
    <lineage>
        <taxon>Bacteria</taxon>
        <taxon>Pseudomonadati</taxon>
        <taxon>Pseudomonadota</taxon>
        <taxon>Alphaproteobacteria</taxon>
        <taxon>Rhodobacterales</taxon>
        <taxon>Roseobacteraceae</taxon>
        <taxon>Maritimibacter</taxon>
    </lineage>
</organism>
<evidence type="ECO:0000313" key="7">
    <source>
        <dbReference type="EMBL" id="TYB81322.1"/>
    </source>
</evidence>
<feature type="chain" id="PRO_5023113610" evidence="5">
    <location>
        <begin position="26"/>
        <end position="513"/>
    </location>
</feature>
<comment type="caution">
    <text evidence="7">The sequence shown here is derived from an EMBL/GenBank/DDBJ whole genome shotgun (WGS) entry which is preliminary data.</text>
</comment>
<dbReference type="PANTHER" id="PTHR30290">
    <property type="entry name" value="PERIPLASMIC BINDING COMPONENT OF ABC TRANSPORTER"/>
    <property type="match status" value="1"/>
</dbReference>
<evidence type="ECO:0000256" key="2">
    <source>
        <dbReference type="ARBA" id="ARBA00005695"/>
    </source>
</evidence>
<feature type="signal peptide" evidence="5">
    <location>
        <begin position="1"/>
        <end position="25"/>
    </location>
</feature>
<comment type="similarity">
    <text evidence="2">Belongs to the bacterial solute-binding protein 5 family.</text>
</comment>
<evidence type="ECO:0000259" key="6">
    <source>
        <dbReference type="Pfam" id="PF00496"/>
    </source>
</evidence>
<dbReference type="Gene3D" id="3.90.76.10">
    <property type="entry name" value="Dipeptide-binding Protein, Domain 1"/>
    <property type="match status" value="1"/>
</dbReference>
<keyword evidence="3" id="KW-0813">Transport</keyword>
<keyword evidence="4 5" id="KW-0732">Signal</keyword>
<comment type="subcellular location">
    <subcellularLocation>
        <location evidence="1">Periplasm</location>
    </subcellularLocation>
</comment>
<name>A0A5D0RIJ3_9RHOB</name>
<dbReference type="GO" id="GO:0043190">
    <property type="term" value="C:ATP-binding cassette (ABC) transporter complex"/>
    <property type="evidence" value="ECO:0007669"/>
    <property type="project" value="InterPro"/>
</dbReference>
<evidence type="ECO:0000256" key="1">
    <source>
        <dbReference type="ARBA" id="ARBA00004418"/>
    </source>
</evidence>
<dbReference type="GO" id="GO:0030288">
    <property type="term" value="C:outer membrane-bounded periplasmic space"/>
    <property type="evidence" value="ECO:0007669"/>
    <property type="project" value="UniProtKB-ARBA"/>
</dbReference>
<dbReference type="Gene3D" id="3.10.105.10">
    <property type="entry name" value="Dipeptide-binding Protein, Domain 3"/>
    <property type="match status" value="1"/>
</dbReference>
<keyword evidence="8" id="KW-1185">Reference proteome</keyword>
<dbReference type="Gene3D" id="3.40.190.10">
    <property type="entry name" value="Periplasmic binding protein-like II"/>
    <property type="match status" value="1"/>
</dbReference>
<proteinExistence type="inferred from homology"/>
<dbReference type="InterPro" id="IPR000914">
    <property type="entry name" value="SBP_5_dom"/>
</dbReference>